<dbReference type="Pfam" id="PF00132">
    <property type="entry name" value="Hexapep"/>
    <property type="match status" value="1"/>
</dbReference>
<dbReference type="InterPro" id="IPR051159">
    <property type="entry name" value="Hexapeptide_acetyltransf"/>
</dbReference>
<keyword evidence="1" id="KW-0808">Transferase</keyword>
<comment type="caution">
    <text evidence="1">The sequence shown here is derived from an EMBL/GenBank/DDBJ whole genome shotgun (WGS) entry which is preliminary data.</text>
</comment>
<dbReference type="PANTHER" id="PTHR23416:SF78">
    <property type="entry name" value="LIPOPOLYSACCHARIDE BIOSYNTHESIS O-ACETYL TRANSFERASE WBBJ-RELATED"/>
    <property type="match status" value="1"/>
</dbReference>
<dbReference type="STRING" id="1219080.VEZ01S_33_00520"/>
<evidence type="ECO:0000313" key="1">
    <source>
        <dbReference type="EMBL" id="GAD80350.1"/>
    </source>
</evidence>
<protein>
    <submittedName>
        <fullName evidence="1">Galactoside O-acetyltransferase</fullName>
    </submittedName>
</protein>
<dbReference type="CDD" id="cd04647">
    <property type="entry name" value="LbH_MAT_like"/>
    <property type="match status" value="1"/>
</dbReference>
<dbReference type="InterPro" id="IPR001451">
    <property type="entry name" value="Hexapep"/>
</dbReference>
<dbReference type="eggNOG" id="COG0110">
    <property type="taxonomic scope" value="Bacteria"/>
</dbReference>
<dbReference type="OrthoDB" id="9800846at2"/>
<dbReference type="EMBL" id="BATM01000033">
    <property type="protein sequence ID" value="GAD80350.1"/>
    <property type="molecule type" value="Genomic_DNA"/>
</dbReference>
<sequence>MKKPGFDFPSVQAVHGGPLSDEEFKKFTLYLNKSNNLHDDCARASILGFHNEKVRIAVGAIVRIGQNQIGEASYIGINSYINGDVTIGKNVLVGPHVSIVASNHLYSAEDDCFSARTDKKAGKVIIGDGVWLTSGVVITPGNDIGKCSLICANSVVTTDIPPYSIAAGTPAKVIGKIDSETGEYHWFKQEK</sequence>
<dbReference type="Gene3D" id="2.160.10.10">
    <property type="entry name" value="Hexapeptide repeat proteins"/>
    <property type="match status" value="1"/>
</dbReference>
<dbReference type="PANTHER" id="PTHR23416">
    <property type="entry name" value="SIALIC ACID SYNTHASE-RELATED"/>
    <property type="match status" value="1"/>
</dbReference>
<evidence type="ECO:0000313" key="2">
    <source>
        <dbReference type="Proteomes" id="UP000016562"/>
    </source>
</evidence>
<keyword evidence="2" id="KW-1185">Reference proteome</keyword>
<gene>
    <name evidence="1" type="primary">lacA</name>
    <name evidence="1" type="ORF">VEZ01S_33_00520</name>
</gene>
<accession>U3B340</accession>
<name>U3B340_9VIBR</name>
<dbReference type="InterPro" id="IPR011004">
    <property type="entry name" value="Trimer_LpxA-like_sf"/>
</dbReference>
<dbReference type="RefSeq" id="WP_021714058.1">
    <property type="nucleotide sequence ID" value="NZ_BATM01000033.1"/>
</dbReference>
<dbReference type="SUPFAM" id="SSF51161">
    <property type="entry name" value="Trimeric LpxA-like enzymes"/>
    <property type="match status" value="1"/>
</dbReference>
<dbReference type="AlphaFoldDB" id="U3B340"/>
<proteinExistence type="predicted"/>
<reference evidence="1 2" key="1">
    <citation type="submission" date="2013-09" db="EMBL/GenBank/DDBJ databases">
        <title>Whole genome shotgun sequence of Vibrio ezurae NBRC 102218.</title>
        <authorList>
            <person name="Yoshida I."/>
            <person name="Hosoyama A."/>
            <person name="Numata M."/>
            <person name="Hashimoto M."/>
            <person name="Hosoyama Y."/>
            <person name="Tsuchikane K."/>
            <person name="Noguchi M."/>
            <person name="Hirakata S."/>
            <person name="Ichikawa N."/>
            <person name="Ohji S."/>
            <person name="Yamazoe A."/>
            <person name="Fujita N."/>
        </authorList>
    </citation>
    <scope>NUCLEOTIDE SEQUENCE [LARGE SCALE GENOMIC DNA]</scope>
    <source>
        <strain evidence="1 2">NBRC 102218</strain>
    </source>
</reference>
<dbReference type="GO" id="GO:0016740">
    <property type="term" value="F:transferase activity"/>
    <property type="evidence" value="ECO:0007669"/>
    <property type="project" value="UniProtKB-KW"/>
</dbReference>
<dbReference type="Proteomes" id="UP000016562">
    <property type="component" value="Unassembled WGS sequence"/>
</dbReference>
<organism evidence="1 2">
    <name type="scientific">Vibrio ezurae NBRC 102218</name>
    <dbReference type="NCBI Taxonomy" id="1219080"/>
    <lineage>
        <taxon>Bacteria</taxon>
        <taxon>Pseudomonadati</taxon>
        <taxon>Pseudomonadota</taxon>
        <taxon>Gammaproteobacteria</taxon>
        <taxon>Vibrionales</taxon>
        <taxon>Vibrionaceae</taxon>
        <taxon>Vibrio</taxon>
    </lineage>
</organism>